<keyword evidence="6" id="KW-0472">Membrane</keyword>
<dbReference type="Gene3D" id="3.20.20.80">
    <property type="entry name" value="Glycosidases"/>
    <property type="match status" value="1"/>
</dbReference>
<evidence type="ECO:0000256" key="1">
    <source>
        <dbReference type="ARBA" id="ARBA00007806"/>
    </source>
</evidence>
<organism evidence="9 10">
    <name type="scientific">Pseudonaja textilis</name>
    <name type="common">Eastern brown snake</name>
    <dbReference type="NCBI Taxonomy" id="8673"/>
    <lineage>
        <taxon>Eukaryota</taxon>
        <taxon>Metazoa</taxon>
        <taxon>Chordata</taxon>
        <taxon>Craniata</taxon>
        <taxon>Vertebrata</taxon>
        <taxon>Euteleostomi</taxon>
        <taxon>Lepidosauria</taxon>
        <taxon>Squamata</taxon>
        <taxon>Bifurcata</taxon>
        <taxon>Unidentata</taxon>
        <taxon>Episquamata</taxon>
        <taxon>Toxicofera</taxon>
        <taxon>Serpentes</taxon>
        <taxon>Colubroidea</taxon>
        <taxon>Elapidae</taxon>
        <taxon>Hydrophiinae</taxon>
        <taxon>Pseudonaja</taxon>
    </lineage>
</organism>
<dbReference type="GO" id="GO:0004553">
    <property type="term" value="F:hydrolase activity, hydrolyzing O-glycosyl compounds"/>
    <property type="evidence" value="ECO:0007669"/>
    <property type="project" value="InterPro"/>
</dbReference>
<comment type="similarity">
    <text evidence="1 4">Belongs to the glycosyl hydrolase 31 family.</text>
</comment>
<dbReference type="Pfam" id="PF01055">
    <property type="entry name" value="Glyco_hydro_31_2nd"/>
    <property type="match status" value="2"/>
</dbReference>
<evidence type="ECO:0000259" key="7">
    <source>
        <dbReference type="Pfam" id="PF01055"/>
    </source>
</evidence>
<dbReference type="InterPro" id="IPR000322">
    <property type="entry name" value="Glyco_hydro_31_TIM"/>
</dbReference>
<dbReference type="InterPro" id="IPR048395">
    <property type="entry name" value="Glyco_hydro_31_C"/>
</dbReference>
<dbReference type="OMA" id="AFFTWVH"/>
<keyword evidence="10" id="KW-1185">Reference proteome</keyword>
<evidence type="ECO:0000256" key="5">
    <source>
        <dbReference type="SAM" id="MobiDB-lite"/>
    </source>
</evidence>
<dbReference type="GO" id="GO:0005975">
    <property type="term" value="P:carbohydrate metabolic process"/>
    <property type="evidence" value="ECO:0007669"/>
    <property type="project" value="InterPro"/>
</dbReference>
<feature type="compositionally biased region" description="Basic and acidic residues" evidence="5">
    <location>
        <begin position="7"/>
        <end position="17"/>
    </location>
</feature>
<reference evidence="9" key="1">
    <citation type="submission" date="2025-08" db="UniProtKB">
        <authorList>
            <consortium name="Ensembl"/>
        </authorList>
    </citation>
    <scope>IDENTIFICATION</scope>
</reference>
<feature type="domain" description="Glycosyl hydrolase family 31 C-terminal" evidence="8">
    <location>
        <begin position="628"/>
        <end position="709"/>
    </location>
</feature>
<proteinExistence type="inferred from homology"/>
<feature type="region of interest" description="Disordered" evidence="5">
    <location>
        <begin position="1"/>
        <end position="30"/>
    </location>
</feature>
<feature type="domain" description="Glycoside hydrolase family 31 TIM barrel" evidence="7">
    <location>
        <begin position="316"/>
        <end position="468"/>
    </location>
</feature>
<evidence type="ECO:0000313" key="9">
    <source>
        <dbReference type="Ensembl" id="ENSPTXP00000015781.1"/>
    </source>
</evidence>
<dbReference type="GeneTree" id="ENSGT00940000161008"/>
<evidence type="ECO:0000256" key="6">
    <source>
        <dbReference type="SAM" id="Phobius"/>
    </source>
</evidence>
<feature type="domain" description="Glycoside hydrolase family 31 TIM barrel" evidence="7">
    <location>
        <begin position="528"/>
        <end position="613"/>
    </location>
</feature>
<name>A0A670Z407_PSETE</name>
<reference evidence="9" key="2">
    <citation type="submission" date="2025-09" db="UniProtKB">
        <authorList>
            <consortium name="Ensembl"/>
        </authorList>
    </citation>
    <scope>IDENTIFICATION</scope>
</reference>
<dbReference type="InterPro" id="IPR050985">
    <property type="entry name" value="Alpha-glycosidase_related"/>
</dbReference>
<sequence>GEEGIELAERQRQREVEPGPSASPQMESQEPAGTMYTFLPENFTPVKQKPAKELKPMIGAIVLGLVLFIAAVVAWCYYVASLRKAERLKTAEMDLRQDGFTIKNQNGELVFKVAFQSGRLDLESCSREGANLTCTRTDKGKVNFFIKIVNPKNTVICYRVRWEEFVADTVVDHKMFWGDALWYGGCEMSVQHWPIKLPGYQEPMPFVTSDVYSFRNSFGGILERYWLSSKAAAIKINDSVPFHLGFNATEPSLVFQARYKDSPYKPPLGQQPFPELSYRVCIGSDVTSIHKYMVRKYFYKPSKIPSRNAFRYPIWSTWALYKNDIDQEKLLRFAENIKKYKFNCSHIEIDDTYTQAYGDFDFDVAKFPNMTQAFRKLQEDGFQITLWTHPFINYNSSNFGVGIEKQLFIKEPTGRLPAMVEWWNGIGAILDFTNPAARDWFQSQLRQLRNKYGISSFKFDAGETSYLPKQFSTFRPLSDPSIWSRRYTEMAIPFYELAEVRVGYQSQNISCFFRIIDRDSVWGYELGLKSLIPTVLTISMLGYPFISADMIGGNFFPNKTDGAMEIPDRELYIRWLELSAFMPSMQFSIPPWLYDKEVIEIALKFTKLHESLVAPLLLELAGEITTTGDPIIRPIWWISPGDESAHKIDSQFLIGDTLMVAPVLEMGKQERDIYIPAGKWRSYKGELFEKTPTLITDYPVDLDEVAYFVWVS</sequence>
<dbReference type="PANTHER" id="PTHR43053">
    <property type="entry name" value="GLYCOSIDASE FAMILY 31"/>
    <property type="match status" value="1"/>
</dbReference>
<dbReference type="GO" id="GO:0048741">
    <property type="term" value="P:skeletal muscle fiber development"/>
    <property type="evidence" value="ECO:0007669"/>
    <property type="project" value="TreeGrafter"/>
</dbReference>
<keyword evidence="2 4" id="KW-0378">Hydrolase</keyword>
<dbReference type="Gene3D" id="2.60.40.1180">
    <property type="entry name" value="Golgi alpha-mannosidase II"/>
    <property type="match status" value="1"/>
</dbReference>
<dbReference type="SUPFAM" id="SSF51445">
    <property type="entry name" value="(Trans)glycosidases"/>
    <property type="match status" value="1"/>
</dbReference>
<evidence type="ECO:0000259" key="8">
    <source>
        <dbReference type="Pfam" id="PF21365"/>
    </source>
</evidence>
<evidence type="ECO:0000313" key="10">
    <source>
        <dbReference type="Proteomes" id="UP000472273"/>
    </source>
</evidence>
<dbReference type="CDD" id="cd06592">
    <property type="entry name" value="GH31_NET37"/>
    <property type="match status" value="1"/>
</dbReference>
<dbReference type="PANTHER" id="PTHR43053:SF4">
    <property type="entry name" value="MYOGENESIS-REGULATING GLYCOSIDASE"/>
    <property type="match status" value="1"/>
</dbReference>
<keyword evidence="6" id="KW-1133">Transmembrane helix</keyword>
<keyword evidence="6" id="KW-0812">Transmembrane</keyword>
<dbReference type="AlphaFoldDB" id="A0A670Z407"/>
<evidence type="ECO:0000256" key="4">
    <source>
        <dbReference type="RuleBase" id="RU361185"/>
    </source>
</evidence>
<evidence type="ECO:0000256" key="3">
    <source>
        <dbReference type="ARBA" id="ARBA00023295"/>
    </source>
</evidence>
<keyword evidence="3 4" id="KW-0326">Glycosidase</keyword>
<dbReference type="InterPro" id="IPR013780">
    <property type="entry name" value="Glyco_hydro_b"/>
</dbReference>
<feature type="transmembrane region" description="Helical" evidence="6">
    <location>
        <begin position="57"/>
        <end position="80"/>
    </location>
</feature>
<evidence type="ECO:0000256" key="2">
    <source>
        <dbReference type="ARBA" id="ARBA00022801"/>
    </source>
</evidence>
<evidence type="ECO:0008006" key="11">
    <source>
        <dbReference type="Google" id="ProtNLM"/>
    </source>
</evidence>
<dbReference type="SUPFAM" id="SSF51011">
    <property type="entry name" value="Glycosyl hydrolase domain"/>
    <property type="match status" value="1"/>
</dbReference>
<protein>
    <recommendedName>
        <fullName evidence="11">Myogenesis regulating glycosidase (putative)</fullName>
    </recommendedName>
</protein>
<accession>A0A670Z407</accession>
<dbReference type="Ensembl" id="ENSPTXT00000016262.1">
    <property type="protein sequence ID" value="ENSPTXP00000015781.1"/>
    <property type="gene ID" value="ENSPTXG00000010877.1"/>
</dbReference>
<dbReference type="InterPro" id="IPR017853">
    <property type="entry name" value="GH"/>
</dbReference>
<dbReference type="FunFam" id="3.20.20.80:FF:000037">
    <property type="entry name" value="Putative family 31 glucosidase KIAA1161"/>
    <property type="match status" value="1"/>
</dbReference>
<dbReference type="Proteomes" id="UP000472273">
    <property type="component" value="Unplaced"/>
</dbReference>
<dbReference type="Pfam" id="PF21365">
    <property type="entry name" value="Glyco_hydro_31_3rd"/>
    <property type="match status" value="1"/>
</dbReference>